<dbReference type="Gene3D" id="3.30.2350.10">
    <property type="entry name" value="Pseudouridine synthase"/>
    <property type="match status" value="1"/>
</dbReference>
<dbReference type="InterPro" id="IPR020103">
    <property type="entry name" value="PsdUridine_synth_cat_dom_sf"/>
</dbReference>
<dbReference type="InterPro" id="IPR006145">
    <property type="entry name" value="PsdUridine_synth_RsuA/RluA"/>
</dbReference>
<evidence type="ECO:0000256" key="1">
    <source>
        <dbReference type="ARBA" id="ARBA00000073"/>
    </source>
</evidence>
<dbReference type="PANTHER" id="PTHR21600">
    <property type="entry name" value="MITOCHONDRIAL RNA PSEUDOURIDINE SYNTHASE"/>
    <property type="match status" value="1"/>
</dbReference>
<reference evidence="7 8" key="1">
    <citation type="submission" date="2012-05" db="EMBL/GenBank/DDBJ databases">
        <title>Complete genome sequence of a Streptococcus dysgalactiae subsp. equisimilis strain possessing Lancefield's group A antigen.</title>
        <authorList>
            <person name="Luetticken R."/>
            <person name="Bruellhoff K."/>
            <person name="Van der Linden M."/>
            <person name="Peltroche-Llacsahuanga H."/>
            <person name="Blom J."/>
            <person name="Weber-Lehmann J."/>
            <person name="Ferretti J.J."/>
            <person name="McShan W.M."/>
        </authorList>
    </citation>
    <scope>NUCLEOTIDE SEQUENCE [LARGE SCALE GENOMIC DNA]</scope>
    <source>
        <strain evidence="7 8">AC-2713</strain>
    </source>
</reference>
<evidence type="ECO:0000259" key="6">
    <source>
        <dbReference type="Pfam" id="PF00849"/>
    </source>
</evidence>
<dbReference type="SUPFAM" id="SSF55120">
    <property type="entry name" value="Pseudouridine synthase"/>
    <property type="match status" value="1"/>
</dbReference>
<dbReference type="GO" id="GO:0000455">
    <property type="term" value="P:enzyme-directed rRNA pseudouridine synthesis"/>
    <property type="evidence" value="ECO:0007669"/>
    <property type="project" value="TreeGrafter"/>
</dbReference>
<gene>
    <name evidence="7" type="ORF">SDSE_2133</name>
</gene>
<evidence type="ECO:0000313" key="8">
    <source>
        <dbReference type="Proteomes" id="UP000009215"/>
    </source>
</evidence>
<comment type="catalytic activity">
    <reaction evidence="1 5">
        <text>a uridine in RNA = a pseudouridine in RNA</text>
        <dbReference type="Rhea" id="RHEA:48348"/>
        <dbReference type="Rhea" id="RHEA-COMP:12068"/>
        <dbReference type="Rhea" id="RHEA-COMP:12069"/>
        <dbReference type="ChEBI" id="CHEBI:65314"/>
        <dbReference type="ChEBI" id="CHEBI:65315"/>
    </reaction>
</comment>
<evidence type="ECO:0000256" key="5">
    <source>
        <dbReference type="RuleBase" id="RU362028"/>
    </source>
</evidence>
<organism evidence="7 8">
    <name type="scientific">Streptococcus dysgalactiae subsp. equisimilis AC-2713</name>
    <dbReference type="NCBI Taxonomy" id="759913"/>
    <lineage>
        <taxon>Bacteria</taxon>
        <taxon>Bacillati</taxon>
        <taxon>Bacillota</taxon>
        <taxon>Bacilli</taxon>
        <taxon>Lactobacillales</taxon>
        <taxon>Streptococcaceae</taxon>
        <taxon>Streptococcus</taxon>
    </lineage>
</organism>
<evidence type="ECO:0000313" key="7">
    <source>
        <dbReference type="EMBL" id="CCI63614.1"/>
    </source>
</evidence>
<accession>A0AB33R9V2</accession>
<evidence type="ECO:0000256" key="3">
    <source>
        <dbReference type="ARBA" id="ARBA00023235"/>
    </source>
</evidence>
<comment type="function">
    <text evidence="5">Responsible for synthesis of pseudouridine from uracil.</text>
</comment>
<protein>
    <recommendedName>
        <fullName evidence="5">Pseudouridine synthase</fullName>
        <ecNumber evidence="5">5.4.99.-</ecNumber>
    </recommendedName>
</protein>
<dbReference type="EC" id="5.4.99.-" evidence="5"/>
<dbReference type="PANTHER" id="PTHR21600:SF44">
    <property type="entry name" value="RIBOSOMAL LARGE SUBUNIT PSEUDOURIDINE SYNTHASE D"/>
    <property type="match status" value="1"/>
</dbReference>
<dbReference type="CDD" id="cd02869">
    <property type="entry name" value="PseudoU_synth_RluA_like"/>
    <property type="match status" value="1"/>
</dbReference>
<evidence type="ECO:0000256" key="4">
    <source>
        <dbReference type="PIRSR" id="PIRSR606225-1"/>
    </source>
</evidence>
<evidence type="ECO:0000256" key="2">
    <source>
        <dbReference type="ARBA" id="ARBA00010876"/>
    </source>
</evidence>
<dbReference type="InterPro" id="IPR050188">
    <property type="entry name" value="RluA_PseudoU_synthase"/>
</dbReference>
<name>A0AB33R9V2_STREQ</name>
<dbReference type="GO" id="GO:0003723">
    <property type="term" value="F:RNA binding"/>
    <property type="evidence" value="ECO:0007669"/>
    <property type="project" value="InterPro"/>
</dbReference>
<dbReference type="Pfam" id="PF00849">
    <property type="entry name" value="PseudoU_synth_2"/>
    <property type="match status" value="1"/>
</dbReference>
<feature type="active site" evidence="4">
    <location>
        <position position="176"/>
    </location>
</feature>
<dbReference type="InterPro" id="IPR006225">
    <property type="entry name" value="PsdUridine_synth_RluC/D"/>
</dbReference>
<dbReference type="EMBL" id="HE858529">
    <property type="protein sequence ID" value="CCI63614.1"/>
    <property type="molecule type" value="Genomic_DNA"/>
</dbReference>
<dbReference type="InterPro" id="IPR006224">
    <property type="entry name" value="PsdUridine_synth_RluA-like_CS"/>
</dbReference>
<proteinExistence type="inferred from homology"/>
<keyword evidence="3 5" id="KW-0413">Isomerase</keyword>
<sequence length="341" mass="39085">MKPALKWLTTNAKERKPSLLRLPHKWLSTSLKNTTSGSMKTVTKPSQGFTVRFQNPYQTLTVKELLEDKLLIPRKIRHFLRTKKNVLVNGSAITWQSAVNSGDQVELFFDEEDYPDKPIMMGQANKVDCLYEDDHLIIVNKPEGMKTHGNEPTELALLNHVSAYTGRTCYVVHRLDMETSGVIVFAKTPFILPILNRLLEKREISRDYWALVHGTLSSKEVSYREPIGRHRHDRRKRVVDVKQGQKAVTDVKLLKSFKQNVSLINCRLQTGRTHQIRVHLSHHGHALLGDPLYSKGKAECPRLMLHAHQLRLRHPLTQEMICVQAKSTTFETVLQQVKAKG</sequence>
<dbReference type="NCBIfam" id="TIGR00005">
    <property type="entry name" value="rluA_subfam"/>
    <property type="match status" value="1"/>
</dbReference>
<comment type="similarity">
    <text evidence="2 5">Belongs to the pseudouridine synthase RluA family.</text>
</comment>
<dbReference type="PROSITE" id="PS01129">
    <property type="entry name" value="PSI_RLU"/>
    <property type="match status" value="1"/>
</dbReference>
<dbReference type="AlphaFoldDB" id="A0AB33R9V2"/>
<dbReference type="GO" id="GO:0009982">
    <property type="term" value="F:pseudouridine synthase activity"/>
    <property type="evidence" value="ECO:0007669"/>
    <property type="project" value="InterPro"/>
</dbReference>
<dbReference type="GO" id="GO:0140098">
    <property type="term" value="F:catalytic activity, acting on RNA"/>
    <property type="evidence" value="ECO:0007669"/>
    <property type="project" value="UniProtKB-ARBA"/>
</dbReference>
<dbReference type="KEGG" id="sdc:SDSE_2133"/>
<dbReference type="Proteomes" id="UP000009215">
    <property type="component" value="Chromosome"/>
</dbReference>
<feature type="domain" description="Pseudouridine synthase RsuA/RluA-like" evidence="6">
    <location>
        <begin position="135"/>
        <end position="282"/>
    </location>
</feature>